<evidence type="ECO:0000259" key="12">
    <source>
        <dbReference type="Pfam" id="PF05922"/>
    </source>
</evidence>
<dbReference type="InterPro" id="IPR037045">
    <property type="entry name" value="S8pro/Inhibitor_I9_sf"/>
</dbReference>
<dbReference type="PROSITE" id="PS51892">
    <property type="entry name" value="SUBTILASE"/>
    <property type="match status" value="1"/>
</dbReference>
<dbReference type="PROSITE" id="PS00138">
    <property type="entry name" value="SUBTILASE_SER"/>
    <property type="match status" value="1"/>
</dbReference>
<dbReference type="Gene3D" id="2.60.40.2310">
    <property type="match status" value="1"/>
</dbReference>
<reference evidence="14" key="1">
    <citation type="submission" date="2017-07" db="EMBL/GenBank/DDBJ databases">
        <title>Taro Niue Genome Assembly and Annotation.</title>
        <authorList>
            <person name="Atibalentja N."/>
            <person name="Keating K."/>
            <person name="Fields C.J."/>
        </authorList>
    </citation>
    <scope>NUCLEOTIDE SEQUENCE</scope>
    <source>
        <strain evidence="14">Niue_2</strain>
        <tissue evidence="14">Leaf</tissue>
    </source>
</reference>
<keyword evidence="3 9" id="KW-0732">Signal</keyword>
<feature type="active site" description="Charge relay system" evidence="6 7">
    <location>
        <position position="524"/>
    </location>
</feature>
<dbReference type="InterPro" id="IPR041469">
    <property type="entry name" value="Subtilisin-like_FN3"/>
</dbReference>
<keyword evidence="15" id="KW-1185">Reference proteome</keyword>
<dbReference type="Pfam" id="PF17766">
    <property type="entry name" value="fn3_6"/>
    <property type="match status" value="1"/>
</dbReference>
<feature type="active site" description="Charge relay system" evidence="6 7">
    <location>
        <position position="149"/>
    </location>
</feature>
<proteinExistence type="inferred from homology"/>
<dbReference type="InterPro" id="IPR023827">
    <property type="entry name" value="Peptidase_S8_Asp-AS"/>
</dbReference>
<dbReference type="InterPro" id="IPR023828">
    <property type="entry name" value="Peptidase_S8_Ser-AS"/>
</dbReference>
<dbReference type="GO" id="GO:0006508">
    <property type="term" value="P:proteolysis"/>
    <property type="evidence" value="ECO:0007669"/>
    <property type="project" value="UniProtKB-KW"/>
</dbReference>
<dbReference type="InterPro" id="IPR010259">
    <property type="entry name" value="S8pro/Inhibitor_I9"/>
</dbReference>
<organism evidence="14 15">
    <name type="scientific">Colocasia esculenta</name>
    <name type="common">Wild taro</name>
    <name type="synonym">Arum esculentum</name>
    <dbReference type="NCBI Taxonomy" id="4460"/>
    <lineage>
        <taxon>Eukaryota</taxon>
        <taxon>Viridiplantae</taxon>
        <taxon>Streptophyta</taxon>
        <taxon>Embryophyta</taxon>
        <taxon>Tracheophyta</taxon>
        <taxon>Spermatophyta</taxon>
        <taxon>Magnoliopsida</taxon>
        <taxon>Liliopsida</taxon>
        <taxon>Araceae</taxon>
        <taxon>Aroideae</taxon>
        <taxon>Colocasieae</taxon>
        <taxon>Colocasia</taxon>
    </lineage>
</organism>
<evidence type="ECO:0000256" key="7">
    <source>
        <dbReference type="PROSITE-ProRule" id="PRU01240"/>
    </source>
</evidence>
<dbReference type="InterPro" id="IPR015500">
    <property type="entry name" value="Peptidase_S8_subtilisin-rel"/>
</dbReference>
<comment type="similarity">
    <text evidence="1 7 8">Belongs to the peptidase S8 family.</text>
</comment>
<evidence type="ECO:0000256" key="9">
    <source>
        <dbReference type="SAM" id="SignalP"/>
    </source>
</evidence>
<sequence length="738" mass="78066">MPLLFFFFFFFLCSLCYASPGNLFPIVDGRDATTLQTYIVHVSRPKNAAFTSPEHREAWHRSFLPTATLGSSEQRMVYSYDKAISGFAARLTREEVKVMEEMEGFLFAHPDEPLVPATTYTPYFLGLSRANGLWNATKKGDGVVIGIVDTGINPFHVSFDDAGMPTPPKSWRGRCDFNNKPFCNNKLIGARNFARAASVHLPFDTDGHGTHVASTVAGNFVPGANVGGYAAGTAAGVAPRAHLAVYKVNQSSELLAAIDQAIYDRVDVLSISLVSPFYRFFHQNTLAIGALAATEHGILVSCAAGNAGPFQSTVANDAPWILTVGGSTTDRALRVSVRLDNGVILHGETLDDPNDFPMASLPFIFPGAGGHGVARLCTDRWLGGADVEGKVVLCMADARVPSHVPGQIVSLAGAAAMILANPAASGNTIMVVNPSSLPTVVISHADAMEVISYLSSWEADAGVGFAPKGTVYGVQPFPAVAAFSGRGPSTVNDGVPKPDILAPGVNILGASLTGSDFIVMSGTSMATPHVSGVAALLKSLHPNWSPAALKSAMMTTSITYDSEGNEITDETGRPAGIFAAGAGHINPLRASDPGLIYDLHRDDYVRYLCGAGYGDVEVSMVARRTVDCASMMPISAVQLNYPMIALVMVRSEKTNVSRTVRNVGPAKSMYAAEVDFPVGVDVMVSPATLEFTRANRKASFTVAFAAMGPVGPGTLLQGTLRWVSSNHVVKSPVSVYVV</sequence>
<protein>
    <submittedName>
        <fullName evidence="14">Uncharacterized protein</fullName>
    </submittedName>
</protein>
<keyword evidence="4 7" id="KW-0378">Hydrolase</keyword>
<feature type="domain" description="Inhibitor I9" evidence="12">
    <location>
        <begin position="37"/>
        <end position="113"/>
    </location>
</feature>
<evidence type="ECO:0000256" key="6">
    <source>
        <dbReference type="PIRSR" id="PIRSR615500-1"/>
    </source>
</evidence>
<evidence type="ECO:0000259" key="13">
    <source>
        <dbReference type="Pfam" id="PF17766"/>
    </source>
</evidence>
<dbReference type="PRINTS" id="PR00723">
    <property type="entry name" value="SUBTILISIN"/>
</dbReference>
<dbReference type="PROSITE" id="PS00136">
    <property type="entry name" value="SUBTILASE_ASP"/>
    <property type="match status" value="1"/>
</dbReference>
<dbReference type="Pfam" id="PF02225">
    <property type="entry name" value="PA"/>
    <property type="match status" value="1"/>
</dbReference>
<evidence type="ECO:0000313" key="15">
    <source>
        <dbReference type="Proteomes" id="UP000652761"/>
    </source>
</evidence>
<feature type="domain" description="PA" evidence="11">
    <location>
        <begin position="384"/>
        <end position="448"/>
    </location>
</feature>
<evidence type="ECO:0000259" key="11">
    <source>
        <dbReference type="Pfam" id="PF02225"/>
    </source>
</evidence>
<dbReference type="CDD" id="cd02120">
    <property type="entry name" value="PA_subtilisin_like"/>
    <property type="match status" value="1"/>
</dbReference>
<dbReference type="InterPro" id="IPR036852">
    <property type="entry name" value="Peptidase_S8/S53_dom_sf"/>
</dbReference>
<evidence type="ECO:0000259" key="10">
    <source>
        <dbReference type="Pfam" id="PF00082"/>
    </source>
</evidence>
<accession>A0A843VZ63</accession>
<dbReference type="InterPro" id="IPR045051">
    <property type="entry name" value="SBT"/>
</dbReference>
<dbReference type="SUPFAM" id="SSF52743">
    <property type="entry name" value="Subtilisin-like"/>
    <property type="match status" value="1"/>
</dbReference>
<comment type="caution">
    <text evidence="14">The sequence shown here is derived from an EMBL/GenBank/DDBJ whole genome shotgun (WGS) entry which is preliminary data.</text>
</comment>
<evidence type="ECO:0000256" key="5">
    <source>
        <dbReference type="ARBA" id="ARBA00022825"/>
    </source>
</evidence>
<keyword evidence="5 7" id="KW-0720">Serine protease</keyword>
<dbReference type="Proteomes" id="UP000652761">
    <property type="component" value="Unassembled WGS sequence"/>
</dbReference>
<feature type="domain" description="Subtilisin-like protease fibronectin type-III" evidence="13">
    <location>
        <begin position="638"/>
        <end position="735"/>
    </location>
</feature>
<dbReference type="AlphaFoldDB" id="A0A843VZ63"/>
<dbReference type="InterPro" id="IPR000209">
    <property type="entry name" value="Peptidase_S8/S53_dom"/>
</dbReference>
<dbReference type="InterPro" id="IPR003137">
    <property type="entry name" value="PA_domain"/>
</dbReference>
<name>A0A843VZ63_COLES</name>
<evidence type="ECO:0000256" key="2">
    <source>
        <dbReference type="ARBA" id="ARBA00022670"/>
    </source>
</evidence>
<evidence type="ECO:0000256" key="1">
    <source>
        <dbReference type="ARBA" id="ARBA00011073"/>
    </source>
</evidence>
<dbReference type="EMBL" id="NMUH01002626">
    <property type="protein sequence ID" value="MQM01136.1"/>
    <property type="molecule type" value="Genomic_DNA"/>
</dbReference>
<evidence type="ECO:0000313" key="14">
    <source>
        <dbReference type="EMBL" id="MQM01136.1"/>
    </source>
</evidence>
<evidence type="ECO:0000256" key="8">
    <source>
        <dbReference type="RuleBase" id="RU003355"/>
    </source>
</evidence>
<dbReference type="PROSITE" id="PS00137">
    <property type="entry name" value="SUBTILASE_HIS"/>
    <property type="match status" value="1"/>
</dbReference>
<dbReference type="PANTHER" id="PTHR10795">
    <property type="entry name" value="PROPROTEIN CONVERTASE SUBTILISIN/KEXIN"/>
    <property type="match status" value="1"/>
</dbReference>
<gene>
    <name evidence="14" type="ORF">Taro_033885</name>
</gene>
<dbReference type="Gene3D" id="3.40.50.200">
    <property type="entry name" value="Peptidase S8/S53 domain"/>
    <property type="match status" value="1"/>
</dbReference>
<dbReference type="OrthoDB" id="206201at2759"/>
<feature type="active site" description="Charge relay system" evidence="6 7">
    <location>
        <position position="208"/>
    </location>
</feature>
<feature type="domain" description="Peptidase S8/S53" evidence="10">
    <location>
        <begin position="140"/>
        <end position="563"/>
    </location>
</feature>
<dbReference type="InterPro" id="IPR022398">
    <property type="entry name" value="Peptidase_S8_His-AS"/>
</dbReference>
<dbReference type="Gene3D" id="3.30.70.80">
    <property type="entry name" value="Peptidase S8 propeptide/proteinase inhibitor I9"/>
    <property type="match status" value="1"/>
</dbReference>
<dbReference type="GO" id="GO:0004252">
    <property type="term" value="F:serine-type endopeptidase activity"/>
    <property type="evidence" value="ECO:0007669"/>
    <property type="project" value="UniProtKB-UniRule"/>
</dbReference>
<feature type="signal peptide" evidence="9">
    <location>
        <begin position="1"/>
        <end position="18"/>
    </location>
</feature>
<evidence type="ECO:0000256" key="4">
    <source>
        <dbReference type="ARBA" id="ARBA00022801"/>
    </source>
</evidence>
<feature type="chain" id="PRO_5032696382" evidence="9">
    <location>
        <begin position="19"/>
        <end position="738"/>
    </location>
</feature>
<dbReference type="Pfam" id="PF00082">
    <property type="entry name" value="Peptidase_S8"/>
    <property type="match status" value="1"/>
</dbReference>
<keyword evidence="2 7" id="KW-0645">Protease</keyword>
<evidence type="ECO:0000256" key="3">
    <source>
        <dbReference type="ARBA" id="ARBA00022729"/>
    </source>
</evidence>
<dbReference type="Pfam" id="PF05922">
    <property type="entry name" value="Inhibitor_I9"/>
    <property type="match status" value="1"/>
</dbReference>
<dbReference type="Gene3D" id="3.50.30.30">
    <property type="match status" value="1"/>
</dbReference>